<protein>
    <submittedName>
        <fullName evidence="12">Uncharacterized protein</fullName>
    </submittedName>
</protein>
<dbReference type="Gene3D" id="1.50.40.10">
    <property type="entry name" value="Mitochondrial carrier domain"/>
    <property type="match status" value="1"/>
</dbReference>
<keyword evidence="10" id="KW-0175">Coiled coil</keyword>
<dbReference type="GO" id="GO:0015230">
    <property type="term" value="F:FAD transmembrane transporter activity"/>
    <property type="evidence" value="ECO:0007669"/>
    <property type="project" value="EnsemblFungi"/>
</dbReference>
<dbReference type="InterPro" id="IPR044712">
    <property type="entry name" value="SLC25A32-like"/>
</dbReference>
<keyword evidence="13" id="KW-1185">Reference proteome</keyword>
<evidence type="ECO:0000256" key="4">
    <source>
        <dbReference type="ARBA" id="ARBA00022692"/>
    </source>
</evidence>
<organism evidence="12 13">
    <name type="scientific">Naumovozyma dairenensis (strain ATCC 10597 / BCRC 20456 / CBS 421 / NBRC 0211 / NRRL Y-12639)</name>
    <name type="common">Saccharomyces dairenensis</name>
    <dbReference type="NCBI Taxonomy" id="1071378"/>
    <lineage>
        <taxon>Eukaryota</taxon>
        <taxon>Fungi</taxon>
        <taxon>Dikarya</taxon>
        <taxon>Ascomycota</taxon>
        <taxon>Saccharomycotina</taxon>
        <taxon>Saccharomycetes</taxon>
        <taxon>Saccharomycetales</taxon>
        <taxon>Saccharomycetaceae</taxon>
        <taxon>Naumovozyma</taxon>
    </lineage>
</organism>
<evidence type="ECO:0000256" key="8">
    <source>
        <dbReference type="PROSITE-ProRule" id="PRU00282"/>
    </source>
</evidence>
<dbReference type="SUPFAM" id="SSF103506">
    <property type="entry name" value="Mitochondrial carrier"/>
    <property type="match status" value="1"/>
</dbReference>
<dbReference type="GO" id="GO:0016020">
    <property type="term" value="C:membrane"/>
    <property type="evidence" value="ECO:0007669"/>
    <property type="project" value="UniProtKB-SubCell"/>
</dbReference>
<sequence length="339" mass="38927">MSRHDTTYLTSLQREILCGLTAGSLTTLIVHPLDLLKVRVQLLASNKTIHNKGYLFIIKDLIHTAKIHHNRNKFWENLIKESYRGLPINLIGNTVAWGLYFGLYNHSKSYIFDNWHKINPSSDKKEPNKSSVFLVSGLFSGVMTTLLTNPLWVIKTRIMSTSKTNSHSYTSIMNGFKSIMKEEGPRALWKGLVPSLFGVSQGALYFMVYDNLKLKFNIYNDKNNHYEQEKSRLRKKTENYKIIFITSISKMISVSAVYPFQLLKANLQIIKSLHNTNNNRNSSTVTTKVHNERFLTLTKQIYKDNGFKGLYKGLLANLIRAVPSTCITFCIYENLKAFL</sequence>
<evidence type="ECO:0000256" key="2">
    <source>
        <dbReference type="ARBA" id="ARBA00006375"/>
    </source>
</evidence>
<proteinExistence type="inferred from homology"/>
<feature type="repeat" description="Solcar" evidence="8">
    <location>
        <begin position="128"/>
        <end position="215"/>
    </location>
</feature>
<gene>
    <name evidence="12" type="primary">NDAI0B03890</name>
    <name evidence="12" type="ordered locus">NDAI_0B03890</name>
</gene>
<feature type="repeat" description="Solcar" evidence="8">
    <location>
        <begin position="10"/>
        <end position="110"/>
    </location>
</feature>
<dbReference type="KEGG" id="ndi:NDAI_0B03890"/>
<dbReference type="GO" id="GO:0005739">
    <property type="term" value="C:mitochondrion"/>
    <property type="evidence" value="ECO:0007669"/>
    <property type="project" value="EnsemblFungi"/>
</dbReference>
<feature type="transmembrane region" description="Helical" evidence="11">
    <location>
        <begin position="86"/>
        <end position="104"/>
    </location>
</feature>
<feature type="coiled-coil region" evidence="10">
    <location>
        <begin position="209"/>
        <end position="236"/>
    </location>
</feature>
<name>G0W6L2_NAUDC</name>
<keyword evidence="3 9" id="KW-0813">Transport</keyword>
<dbReference type="PANTHER" id="PTHR45683">
    <property type="entry name" value="MITOCHONDRIAL NICOTINAMIDE ADENINE DINUCLEOTIDE TRANSPORTER 1-RELATED-RELATED"/>
    <property type="match status" value="1"/>
</dbReference>
<evidence type="ECO:0000313" key="13">
    <source>
        <dbReference type="Proteomes" id="UP000000689"/>
    </source>
</evidence>
<keyword evidence="7 8" id="KW-0472">Membrane</keyword>
<dbReference type="eggNOG" id="KOG0764">
    <property type="taxonomic scope" value="Eukaryota"/>
</dbReference>
<evidence type="ECO:0000256" key="5">
    <source>
        <dbReference type="ARBA" id="ARBA00022737"/>
    </source>
</evidence>
<keyword evidence="5" id="KW-0677">Repeat</keyword>
<dbReference type="RefSeq" id="XP_003668666.1">
    <property type="nucleotide sequence ID" value="XM_003668618.1"/>
</dbReference>
<evidence type="ECO:0000313" key="12">
    <source>
        <dbReference type="EMBL" id="CCD23423.1"/>
    </source>
</evidence>
<dbReference type="InterPro" id="IPR018108">
    <property type="entry name" value="MCP_transmembrane"/>
</dbReference>
<dbReference type="PROSITE" id="PS50920">
    <property type="entry name" value="SOLCAR"/>
    <property type="match status" value="3"/>
</dbReference>
<evidence type="ECO:0000256" key="10">
    <source>
        <dbReference type="SAM" id="Coils"/>
    </source>
</evidence>
<evidence type="ECO:0000256" key="9">
    <source>
        <dbReference type="RuleBase" id="RU000488"/>
    </source>
</evidence>
<evidence type="ECO:0000256" key="6">
    <source>
        <dbReference type="ARBA" id="ARBA00022989"/>
    </source>
</evidence>
<dbReference type="Proteomes" id="UP000000689">
    <property type="component" value="Chromosome 2"/>
</dbReference>
<feature type="repeat" description="Solcar" evidence="8">
    <location>
        <begin position="237"/>
        <end position="338"/>
    </location>
</feature>
<dbReference type="HOGENOM" id="CLU_015166_6_4_1"/>
<evidence type="ECO:0000256" key="7">
    <source>
        <dbReference type="ARBA" id="ARBA00023136"/>
    </source>
</evidence>
<dbReference type="Pfam" id="PF00153">
    <property type="entry name" value="Mito_carr"/>
    <property type="match status" value="3"/>
</dbReference>
<dbReference type="AlphaFoldDB" id="G0W6L2"/>
<feature type="transmembrane region" description="Helical" evidence="11">
    <location>
        <begin position="132"/>
        <end position="154"/>
    </location>
</feature>
<dbReference type="OMA" id="IVNPFWV"/>
<dbReference type="EMBL" id="HE580268">
    <property type="protein sequence ID" value="CCD23423.1"/>
    <property type="molecule type" value="Genomic_DNA"/>
</dbReference>
<feature type="transmembrane region" description="Helical" evidence="11">
    <location>
        <begin position="187"/>
        <end position="208"/>
    </location>
</feature>
<keyword evidence="4 8" id="KW-0812">Transmembrane</keyword>
<dbReference type="GeneID" id="11497928"/>
<keyword evidence="6 11" id="KW-1133">Transmembrane helix</keyword>
<evidence type="ECO:0000256" key="3">
    <source>
        <dbReference type="ARBA" id="ARBA00022448"/>
    </source>
</evidence>
<comment type="similarity">
    <text evidence="2 9">Belongs to the mitochondrial carrier (TC 2.A.29) family.</text>
</comment>
<evidence type="ECO:0000256" key="11">
    <source>
        <dbReference type="SAM" id="Phobius"/>
    </source>
</evidence>
<evidence type="ECO:0000256" key="1">
    <source>
        <dbReference type="ARBA" id="ARBA00004141"/>
    </source>
</evidence>
<dbReference type="STRING" id="1071378.G0W6L2"/>
<accession>G0W6L2</accession>
<dbReference type="InterPro" id="IPR023395">
    <property type="entry name" value="MCP_dom_sf"/>
</dbReference>
<dbReference type="OrthoDB" id="428293at2759"/>
<comment type="subcellular location">
    <subcellularLocation>
        <location evidence="1">Membrane</location>
        <topology evidence="1">Multi-pass membrane protein</topology>
    </subcellularLocation>
</comment>
<reference evidence="12 13" key="1">
    <citation type="journal article" date="2011" name="Proc. Natl. Acad. Sci. U.S.A.">
        <title>Evolutionary erosion of yeast sex chromosomes by mating-type switching accidents.</title>
        <authorList>
            <person name="Gordon J.L."/>
            <person name="Armisen D."/>
            <person name="Proux-Wera E."/>
            <person name="Oheigeartaigh S.S."/>
            <person name="Byrne K.P."/>
            <person name="Wolfe K.H."/>
        </authorList>
    </citation>
    <scope>NUCLEOTIDE SEQUENCE [LARGE SCALE GENOMIC DNA]</scope>
    <source>
        <strain evidence="13">ATCC 10597 / BCRC 20456 / CBS 421 / NBRC 0211 / NRRL Y-12639</strain>
    </source>
</reference>